<feature type="transmembrane region" description="Helical" evidence="2">
    <location>
        <begin position="103"/>
        <end position="123"/>
    </location>
</feature>
<dbReference type="OrthoDB" id="8187586at2759"/>
<dbReference type="GO" id="GO:0019991">
    <property type="term" value="P:septate junction assembly"/>
    <property type="evidence" value="ECO:0007669"/>
    <property type="project" value="InterPro"/>
</dbReference>
<dbReference type="InterPro" id="IPR056677">
    <property type="entry name" value="DUF7775"/>
</dbReference>
<evidence type="ECO:0000313" key="4">
    <source>
        <dbReference type="Proteomes" id="UP001652740"/>
    </source>
</evidence>
<dbReference type="GO" id="GO:0005886">
    <property type="term" value="C:plasma membrane"/>
    <property type="evidence" value="ECO:0007669"/>
    <property type="project" value="TreeGrafter"/>
</dbReference>
<organism evidence="4 5">
    <name type="scientific">Galleria mellonella</name>
    <name type="common">Greater wax moth</name>
    <dbReference type="NCBI Taxonomy" id="7137"/>
    <lineage>
        <taxon>Eukaryota</taxon>
        <taxon>Metazoa</taxon>
        <taxon>Ecdysozoa</taxon>
        <taxon>Arthropoda</taxon>
        <taxon>Hexapoda</taxon>
        <taxon>Insecta</taxon>
        <taxon>Pterygota</taxon>
        <taxon>Neoptera</taxon>
        <taxon>Endopterygota</taxon>
        <taxon>Lepidoptera</taxon>
        <taxon>Glossata</taxon>
        <taxon>Ditrysia</taxon>
        <taxon>Pyraloidea</taxon>
        <taxon>Pyralidae</taxon>
        <taxon>Galleriinae</taxon>
        <taxon>Galleria</taxon>
    </lineage>
</organism>
<evidence type="ECO:0000313" key="6">
    <source>
        <dbReference type="RefSeq" id="XP_031765204.1"/>
    </source>
</evidence>
<keyword evidence="2" id="KW-1133">Transmembrane helix</keyword>
<feature type="transmembrane region" description="Helical" evidence="2">
    <location>
        <begin position="41"/>
        <end position="59"/>
    </location>
</feature>
<gene>
    <name evidence="5 6" type="primary">LOC113512938</name>
</gene>
<keyword evidence="2" id="KW-0812">Transmembrane</keyword>
<evidence type="ECO:0000259" key="3">
    <source>
        <dbReference type="Pfam" id="PF24985"/>
    </source>
</evidence>
<dbReference type="InterPro" id="IPR038976">
    <property type="entry name" value="Ssk"/>
</dbReference>
<dbReference type="PANTHER" id="PTHR36692:SF2">
    <property type="entry name" value="GEO12064P1"/>
    <property type="match status" value="1"/>
</dbReference>
<protein>
    <submittedName>
        <fullName evidence="5 6">Uncharacterized protein LOC113512938 isoform X1</fullName>
    </submittedName>
</protein>
<dbReference type="Pfam" id="PF24985">
    <property type="entry name" value="DUF7775"/>
    <property type="match status" value="1"/>
</dbReference>
<keyword evidence="4" id="KW-1185">Reference proteome</keyword>
<evidence type="ECO:0000256" key="2">
    <source>
        <dbReference type="SAM" id="Phobius"/>
    </source>
</evidence>
<feature type="transmembrane region" description="Helical" evidence="2">
    <location>
        <begin position="156"/>
        <end position="179"/>
    </location>
</feature>
<dbReference type="GeneID" id="113512938"/>
<sequence>MSAGDREAEAQAKKGEEGTASDRDSRVAAAVNQHWCVGLRAIELIIAIIATGLMIGALHNPRVVQSDHQHIALIYSAYSSFIIITGVLIIAKLFGENAGWKTSIGFSVLGVIMFTAAAAVIFYDVMQEQNQFYNYNYDWHSSYYANLRPNKQVYDLLIASGVFAVINAAVFLVHAFFTFRKEADY</sequence>
<feature type="region of interest" description="Disordered" evidence="1">
    <location>
        <begin position="1"/>
        <end position="23"/>
    </location>
</feature>
<dbReference type="Proteomes" id="UP001652740">
    <property type="component" value="Unplaced"/>
</dbReference>
<dbReference type="RefSeq" id="XP_031765204.1">
    <property type="nucleotide sequence ID" value="XM_031909344.1"/>
</dbReference>
<proteinExistence type="predicted"/>
<dbReference type="AlphaFoldDB" id="A0A6J3BV09"/>
<dbReference type="KEGG" id="gmw:113512938"/>
<dbReference type="PANTHER" id="PTHR36692">
    <property type="entry name" value="PROTEIN SNAKESKIN"/>
    <property type="match status" value="1"/>
</dbReference>
<reference evidence="5 6" key="1">
    <citation type="submission" date="2025-04" db="UniProtKB">
        <authorList>
            <consortium name="RefSeq"/>
        </authorList>
    </citation>
    <scope>IDENTIFICATION</scope>
    <source>
        <tissue evidence="5 6">Whole adult</tissue>
    </source>
</reference>
<evidence type="ECO:0000313" key="5">
    <source>
        <dbReference type="RefSeq" id="XP_031765203.1"/>
    </source>
</evidence>
<dbReference type="RefSeq" id="XP_031765203.1">
    <property type="nucleotide sequence ID" value="XM_031909343.1"/>
</dbReference>
<name>A0A6J3BV09_GALME</name>
<feature type="transmembrane region" description="Helical" evidence="2">
    <location>
        <begin position="71"/>
        <end position="91"/>
    </location>
</feature>
<evidence type="ECO:0000256" key="1">
    <source>
        <dbReference type="SAM" id="MobiDB-lite"/>
    </source>
</evidence>
<keyword evidence="2" id="KW-0472">Membrane</keyword>
<accession>A0A6J3BV09</accession>
<feature type="domain" description="DUF7775" evidence="3">
    <location>
        <begin position="38"/>
        <end position="178"/>
    </location>
</feature>